<evidence type="ECO:0000313" key="11">
    <source>
        <dbReference type="Proteomes" id="UP001153076"/>
    </source>
</evidence>
<comment type="caution">
    <text evidence="10">The sequence shown here is derived from an EMBL/GenBank/DDBJ whole genome shotgun (WGS) entry which is preliminary data.</text>
</comment>
<feature type="compositionally biased region" description="Low complexity" evidence="7">
    <location>
        <begin position="58"/>
        <end position="77"/>
    </location>
</feature>
<feature type="domain" description="HTH myb-type" evidence="9">
    <location>
        <begin position="1"/>
        <end position="47"/>
    </location>
</feature>
<reference evidence="10" key="1">
    <citation type="submission" date="2022-04" db="EMBL/GenBank/DDBJ databases">
        <title>Carnegiea gigantea Genome sequencing and assembly v2.</title>
        <authorList>
            <person name="Copetti D."/>
            <person name="Sanderson M.J."/>
            <person name="Burquez A."/>
            <person name="Wojciechowski M.F."/>
        </authorList>
    </citation>
    <scope>NUCLEOTIDE SEQUENCE</scope>
    <source>
        <strain evidence="10">SGP5-SGP5p</strain>
        <tissue evidence="10">Aerial part</tissue>
    </source>
</reference>
<dbReference type="InterPro" id="IPR017930">
    <property type="entry name" value="Myb_dom"/>
</dbReference>
<accession>A0A9Q1QAY8</accession>
<evidence type="ECO:0000259" key="8">
    <source>
        <dbReference type="PROSITE" id="PS50090"/>
    </source>
</evidence>
<dbReference type="SUPFAM" id="SSF46689">
    <property type="entry name" value="Homeodomain-like"/>
    <property type="match status" value="1"/>
</dbReference>
<evidence type="ECO:0000259" key="9">
    <source>
        <dbReference type="PROSITE" id="PS51294"/>
    </source>
</evidence>
<evidence type="ECO:0000256" key="1">
    <source>
        <dbReference type="ARBA" id="ARBA00004123"/>
    </source>
</evidence>
<dbReference type="OrthoDB" id="2143914at2759"/>
<keyword evidence="4" id="KW-0238">DNA-binding</keyword>
<dbReference type="PANTHER" id="PTHR45675">
    <property type="entry name" value="MYB TRANSCRIPTION FACTOR-RELATED-RELATED"/>
    <property type="match status" value="1"/>
</dbReference>
<dbReference type="Gene3D" id="1.10.10.60">
    <property type="entry name" value="Homeodomain-like"/>
    <property type="match status" value="1"/>
</dbReference>
<evidence type="ECO:0000256" key="3">
    <source>
        <dbReference type="ARBA" id="ARBA00023015"/>
    </source>
</evidence>
<dbReference type="PANTHER" id="PTHR45675:SF7">
    <property type="entry name" value="TRANSCRIPTION FACTOR MYB48"/>
    <property type="match status" value="1"/>
</dbReference>
<feature type="region of interest" description="Disordered" evidence="7">
    <location>
        <begin position="43"/>
        <end position="113"/>
    </location>
</feature>
<feature type="compositionally biased region" description="Basic and acidic residues" evidence="7">
    <location>
        <begin position="100"/>
        <end position="110"/>
    </location>
</feature>
<dbReference type="InterPro" id="IPR001005">
    <property type="entry name" value="SANT/Myb"/>
</dbReference>
<protein>
    <submittedName>
        <fullName evidence="10">Uncharacterized protein</fullName>
    </submittedName>
</protein>
<name>A0A9Q1QAY8_9CARY</name>
<evidence type="ECO:0000313" key="10">
    <source>
        <dbReference type="EMBL" id="KAJ8434295.1"/>
    </source>
</evidence>
<dbReference type="FunFam" id="1.10.10.60:FF:000259">
    <property type="entry name" value="MYB transcription factor"/>
    <property type="match status" value="1"/>
</dbReference>
<feature type="domain" description="Myb-like" evidence="8">
    <location>
        <begin position="1"/>
        <end position="43"/>
    </location>
</feature>
<dbReference type="GO" id="GO:0043565">
    <property type="term" value="F:sequence-specific DNA binding"/>
    <property type="evidence" value="ECO:0007669"/>
    <property type="project" value="InterPro"/>
</dbReference>
<evidence type="ECO:0000256" key="4">
    <source>
        <dbReference type="ARBA" id="ARBA00023125"/>
    </source>
</evidence>
<keyword evidence="3" id="KW-0805">Transcription regulation</keyword>
<evidence type="ECO:0000256" key="7">
    <source>
        <dbReference type="SAM" id="MobiDB-lite"/>
    </source>
</evidence>
<evidence type="ECO:0000256" key="2">
    <source>
        <dbReference type="ARBA" id="ARBA00022737"/>
    </source>
</evidence>
<comment type="subcellular location">
    <subcellularLocation>
        <location evidence="1">Nucleus</location>
    </subcellularLocation>
</comment>
<dbReference type="Proteomes" id="UP001153076">
    <property type="component" value="Unassembled WGS sequence"/>
</dbReference>
<evidence type="ECO:0000256" key="5">
    <source>
        <dbReference type="ARBA" id="ARBA00023163"/>
    </source>
</evidence>
<dbReference type="Pfam" id="PF00249">
    <property type="entry name" value="Myb_DNA-binding"/>
    <property type="match status" value="1"/>
</dbReference>
<keyword evidence="6" id="KW-0539">Nucleus</keyword>
<evidence type="ECO:0000256" key="6">
    <source>
        <dbReference type="ARBA" id="ARBA00023242"/>
    </source>
</evidence>
<dbReference type="AlphaFoldDB" id="A0A9Q1QAY8"/>
<keyword evidence="5" id="KW-0804">Transcription</keyword>
<dbReference type="PROSITE" id="PS51294">
    <property type="entry name" value="HTH_MYB"/>
    <property type="match status" value="1"/>
</dbReference>
<gene>
    <name evidence="10" type="ORF">Cgig2_009270</name>
</gene>
<dbReference type="InterPro" id="IPR009057">
    <property type="entry name" value="Homeodomain-like_sf"/>
</dbReference>
<dbReference type="InterPro" id="IPR044676">
    <property type="entry name" value="EOBI/EOBII-like_plant"/>
</dbReference>
<sequence length="188" mass="21801">MTPHEEQLILKLHSEWGNRWSRIARRLPGRTDNEIKNYWRTHMRKKAQESKRAPAPSSPSTSIFSSSSSTDPVVNSTEKTTTSFQRMGGPDMSALQGKKYQIEESEKTEESYSMDDIWQDITSEEEPIRPVTDRYAEGSNFSCPPIASPSWEFCPDMLWKSDEEESKMFPSAHDQFVPYYEHQNISWP</sequence>
<keyword evidence="11" id="KW-1185">Reference proteome</keyword>
<dbReference type="EMBL" id="JAKOGI010000488">
    <property type="protein sequence ID" value="KAJ8434295.1"/>
    <property type="molecule type" value="Genomic_DNA"/>
</dbReference>
<proteinExistence type="predicted"/>
<organism evidence="10 11">
    <name type="scientific">Carnegiea gigantea</name>
    <dbReference type="NCBI Taxonomy" id="171969"/>
    <lineage>
        <taxon>Eukaryota</taxon>
        <taxon>Viridiplantae</taxon>
        <taxon>Streptophyta</taxon>
        <taxon>Embryophyta</taxon>
        <taxon>Tracheophyta</taxon>
        <taxon>Spermatophyta</taxon>
        <taxon>Magnoliopsida</taxon>
        <taxon>eudicotyledons</taxon>
        <taxon>Gunneridae</taxon>
        <taxon>Pentapetalae</taxon>
        <taxon>Caryophyllales</taxon>
        <taxon>Cactineae</taxon>
        <taxon>Cactaceae</taxon>
        <taxon>Cactoideae</taxon>
        <taxon>Echinocereeae</taxon>
        <taxon>Carnegiea</taxon>
    </lineage>
</organism>
<keyword evidence="2" id="KW-0677">Repeat</keyword>
<dbReference type="GO" id="GO:0003700">
    <property type="term" value="F:DNA-binding transcription factor activity"/>
    <property type="evidence" value="ECO:0007669"/>
    <property type="project" value="InterPro"/>
</dbReference>
<dbReference type="PROSITE" id="PS50090">
    <property type="entry name" value="MYB_LIKE"/>
    <property type="match status" value="1"/>
</dbReference>
<dbReference type="SMART" id="SM00717">
    <property type="entry name" value="SANT"/>
    <property type="match status" value="1"/>
</dbReference>
<dbReference type="CDD" id="cd00167">
    <property type="entry name" value="SANT"/>
    <property type="match status" value="1"/>
</dbReference>
<dbReference type="GO" id="GO:0005634">
    <property type="term" value="C:nucleus"/>
    <property type="evidence" value="ECO:0007669"/>
    <property type="project" value="UniProtKB-SubCell"/>
</dbReference>